<dbReference type="Pfam" id="PF17851">
    <property type="entry name" value="GH43_C2"/>
    <property type="match status" value="1"/>
</dbReference>
<evidence type="ECO:0000259" key="1">
    <source>
        <dbReference type="Pfam" id="PF17851"/>
    </source>
</evidence>
<dbReference type="AlphaFoldDB" id="A0A2G0E5N8"/>
<dbReference type="InterPro" id="IPR041542">
    <property type="entry name" value="GH43_C2"/>
</dbReference>
<feature type="non-terminal residue" evidence="2">
    <location>
        <position position="128"/>
    </location>
</feature>
<comment type="caution">
    <text evidence="2">The sequence shown here is derived from an EMBL/GenBank/DDBJ whole genome shotgun (WGS) entry which is preliminary data.</text>
</comment>
<organism evidence="2 3">
    <name type="scientific">Enterococcus faecium</name>
    <name type="common">Streptococcus faecium</name>
    <dbReference type="NCBI Taxonomy" id="1352"/>
    <lineage>
        <taxon>Bacteria</taxon>
        <taxon>Bacillati</taxon>
        <taxon>Bacillota</taxon>
        <taxon>Bacilli</taxon>
        <taxon>Lactobacillales</taxon>
        <taxon>Enterococcaceae</taxon>
        <taxon>Enterococcus</taxon>
    </lineage>
</organism>
<protein>
    <submittedName>
        <fullName evidence="2">Glycoside hydrolase 43 family protein</fullName>
    </submittedName>
</protein>
<proteinExistence type="predicted"/>
<reference evidence="2 3" key="1">
    <citation type="submission" date="2017-10" db="EMBL/GenBank/DDBJ databases">
        <title>Draft genomes of the Enterococcus faecium isolated from human feces before and after Helicobacter pylori eradication therapy.</title>
        <authorList>
            <person name="Prianichniikov N.A."/>
            <person name="Glushchenko O.E."/>
            <person name="Malakhova M.V."/>
        </authorList>
    </citation>
    <scope>NUCLEOTIDE SEQUENCE [LARGE SCALE GENOMIC DNA]</scope>
    <source>
        <strain evidence="2 3">Hp_5-7</strain>
    </source>
</reference>
<dbReference type="InterPro" id="IPR013320">
    <property type="entry name" value="ConA-like_dom_sf"/>
</dbReference>
<feature type="domain" description="Beta-xylosidase C-terminal Concanavalin A-like" evidence="1">
    <location>
        <begin position="10"/>
        <end position="121"/>
    </location>
</feature>
<name>A0A2G0E5N8_ENTFC</name>
<dbReference type="GO" id="GO:0016787">
    <property type="term" value="F:hydrolase activity"/>
    <property type="evidence" value="ECO:0007669"/>
    <property type="project" value="UniProtKB-KW"/>
</dbReference>
<evidence type="ECO:0000313" key="2">
    <source>
        <dbReference type="EMBL" id="PHL19802.1"/>
    </source>
</evidence>
<dbReference type="EMBL" id="PCGC01000728">
    <property type="protein sequence ID" value="PHL19802.1"/>
    <property type="molecule type" value="Genomic_DNA"/>
</dbReference>
<dbReference type="Gene3D" id="2.60.120.200">
    <property type="match status" value="1"/>
</dbReference>
<accession>A0A2G0E5N8</accession>
<gene>
    <name evidence="2" type="ORF">CQR37_18235</name>
</gene>
<dbReference type="SUPFAM" id="SSF49899">
    <property type="entry name" value="Concanavalin A-like lectins/glucanases"/>
    <property type="match status" value="1"/>
</dbReference>
<evidence type="ECO:0000313" key="3">
    <source>
        <dbReference type="Proteomes" id="UP000224303"/>
    </source>
</evidence>
<feature type="non-terminal residue" evidence="2">
    <location>
        <position position="1"/>
    </location>
</feature>
<sequence>QQERNHQFMDTFEGELKKNWNARRILPRVDWCDTKTRPGFLRLIAGESLQSTFDHHLLAIRQTDFTFDAETAFEYTPNNFNQMAGLVLYLNESNYIYCYVTWDENKGKCLRMIESENGVAQIEDWRIP</sequence>
<dbReference type="Proteomes" id="UP000224303">
    <property type="component" value="Unassembled WGS sequence"/>
</dbReference>
<keyword evidence="2" id="KW-0378">Hydrolase</keyword>